<reference evidence="2 3" key="1">
    <citation type="journal article" date="2015" name="Genome Announc.">
        <title>Draft Genome of the Euendolithic (true boring) Cyanobacterium Mastigocoleus testarum strain BC008.</title>
        <authorList>
            <person name="Guida B.S."/>
            <person name="Garcia-Pichel F."/>
        </authorList>
    </citation>
    <scope>NUCLEOTIDE SEQUENCE [LARGE SCALE GENOMIC DNA]</scope>
    <source>
        <strain evidence="2 3">BC008</strain>
    </source>
</reference>
<dbReference type="PANTHER" id="PTHR38011">
    <property type="entry name" value="DIHYDROFOLATE REDUCTASE FAMILY PROTEIN (AFU_ORTHOLOGUE AFUA_8G06820)"/>
    <property type="match status" value="1"/>
</dbReference>
<accession>A0A0V7ZFW7</accession>
<dbReference type="GO" id="GO:0009231">
    <property type="term" value="P:riboflavin biosynthetic process"/>
    <property type="evidence" value="ECO:0007669"/>
    <property type="project" value="InterPro"/>
</dbReference>
<evidence type="ECO:0000259" key="1">
    <source>
        <dbReference type="Pfam" id="PF01872"/>
    </source>
</evidence>
<organism evidence="2 3">
    <name type="scientific">Mastigocoleus testarum BC008</name>
    <dbReference type="NCBI Taxonomy" id="371196"/>
    <lineage>
        <taxon>Bacteria</taxon>
        <taxon>Bacillati</taxon>
        <taxon>Cyanobacteriota</taxon>
        <taxon>Cyanophyceae</taxon>
        <taxon>Nostocales</taxon>
        <taxon>Hapalosiphonaceae</taxon>
        <taxon>Mastigocoleus</taxon>
    </lineage>
</organism>
<dbReference type="Pfam" id="PF01872">
    <property type="entry name" value="RibD_C"/>
    <property type="match status" value="1"/>
</dbReference>
<proteinExistence type="predicted"/>
<protein>
    <submittedName>
        <fullName evidence="2">Deaminase</fullName>
    </submittedName>
</protein>
<dbReference type="RefSeq" id="WP_027841787.1">
    <property type="nucleotide sequence ID" value="NZ_LMTZ01000139.1"/>
</dbReference>
<dbReference type="InterPro" id="IPR050765">
    <property type="entry name" value="Riboflavin_Biosynth_HTPR"/>
</dbReference>
<comment type="caution">
    <text evidence="2">The sequence shown here is derived from an EMBL/GenBank/DDBJ whole genome shotgun (WGS) entry which is preliminary data.</text>
</comment>
<dbReference type="Gene3D" id="3.40.430.10">
    <property type="entry name" value="Dihydrofolate Reductase, subunit A"/>
    <property type="match status" value="1"/>
</dbReference>
<evidence type="ECO:0000313" key="3">
    <source>
        <dbReference type="Proteomes" id="UP000053372"/>
    </source>
</evidence>
<dbReference type="InterPro" id="IPR002734">
    <property type="entry name" value="RibDG_C"/>
</dbReference>
<dbReference type="SUPFAM" id="SSF53597">
    <property type="entry name" value="Dihydrofolate reductase-like"/>
    <property type="match status" value="1"/>
</dbReference>
<dbReference type="PANTHER" id="PTHR38011:SF11">
    <property type="entry name" value="2,5-DIAMINO-6-RIBOSYLAMINO-4(3H)-PYRIMIDINONE 5'-PHOSPHATE REDUCTASE"/>
    <property type="match status" value="1"/>
</dbReference>
<sequence length="177" mass="20102">MRKLKYYVACSIDGFIAREDGSFDCFPFDNEVVADYLESLKSFDVVLMGRKTYEVGLKEGKTDPYPNMKSYVFSRTMRKSPDERVQLISDNVPNLVRNLKNETGKDIYLCGGADLAATLFAENLIDEVILKLNPFLMGSGIPLFGRAIEQTTLELTNSKIYRSGIILLNYQVMHFNK</sequence>
<gene>
    <name evidence="2" type="ORF">BC008_13170</name>
</gene>
<dbReference type="EMBL" id="LMTZ01000139">
    <property type="protein sequence ID" value="KST63411.1"/>
    <property type="molecule type" value="Genomic_DNA"/>
</dbReference>
<evidence type="ECO:0000313" key="2">
    <source>
        <dbReference type="EMBL" id="KST63411.1"/>
    </source>
</evidence>
<feature type="domain" description="Bacterial bifunctional deaminase-reductase C-terminal" evidence="1">
    <location>
        <begin position="4"/>
        <end position="166"/>
    </location>
</feature>
<dbReference type="OrthoDB" id="195113at2"/>
<dbReference type="Proteomes" id="UP000053372">
    <property type="component" value="Unassembled WGS sequence"/>
</dbReference>
<keyword evidence="3" id="KW-1185">Reference proteome</keyword>
<name>A0A0V7ZFW7_9CYAN</name>
<dbReference type="GO" id="GO:0008703">
    <property type="term" value="F:5-amino-6-(5-phosphoribosylamino)uracil reductase activity"/>
    <property type="evidence" value="ECO:0007669"/>
    <property type="project" value="InterPro"/>
</dbReference>
<dbReference type="AlphaFoldDB" id="A0A0V7ZFW7"/>
<dbReference type="InterPro" id="IPR024072">
    <property type="entry name" value="DHFR-like_dom_sf"/>
</dbReference>